<feature type="region of interest" description="Disordered" evidence="7">
    <location>
        <begin position="168"/>
        <end position="189"/>
    </location>
</feature>
<dbReference type="InterPro" id="IPR026113">
    <property type="entry name" value="METTL2/6/8-like"/>
</dbReference>
<dbReference type="PANTHER" id="PTHR22809">
    <property type="entry name" value="METHYLTRANSFERASE-RELATED"/>
    <property type="match status" value="1"/>
</dbReference>
<evidence type="ECO:0000313" key="10">
    <source>
        <dbReference type="EMBL" id="GBG58924.1"/>
    </source>
</evidence>
<sequence length="1202" mass="131205">MDIGTLEAVGELRVVVGAMPLNSSANNLNVTNDRNRHPHHGDRPVDAWESFHRQHSTATFYKERRYLLSEFPELYGGNPGRNASALMRSDLPHKPIILELGCGTGSTIIPILRMSPIARVYGCDCSPTAVKLAHRQAVAALGAEEVSRRLHLFVCDPTRDHLNDRLDFETRTSTTPTTRTHSESSEGRKFTVTTAAAAAAAVGTTTTTTTTTIAATANPTSPSQIPSSRRDDVDDGARGAESVAIKPAKHDHDSCQCSQMEGERAEEDLTTCNTISGDDNVKCEGDKDPCAHDGDQHCTPASNISGDDNLKCEGGGCVCEVLRCKGESGDASSTTTASGGVNRLLVDVTQLTQGEGGGGRGGAGERGGGGGGGAEGEDLKIDPTVKDSSSIEFPLVPASNTGHVQIALLVFTLSAIPPELMSHVVKQLFSVLVPGGLVLFRDYGVVGREAGRTDGGGVVDRARAGQCQGGEEPANPGQVQCFCEQGGAKGEGGLEAKENERKKREKEEEAAQKKKEREELENSMGQKLESRLAPMYEAIMGRGVASSNSANEEMEKLRHENADLRAKYGIKEQLPSTEAIDRLQRENVELRRQEADLKQKMEGDLAALRWEIREMRECRKILGKTTRSKLVSTPEEARRLRAELLDLHERRKCDLTEVELLKQRRVDAEAKRVEAEAELQKLREQMRKLSTEAGGAATPASMGTNLKDRMEEAAKSGFRTGRKGKVKMTAGRVPRPDASAKKANDRFDMLQDERKRLKGLKKSGLEALCEEEGLRYKIIEATSEELAMLYTARMFDGDGGKQDDTERRHGKEAVEESDVADVEEKVGHRLYQRGEGTLAYYFSKAVLNHIFTSAGFIEEENEYCCVRLVNRRKQIPMARQGGEGGCGSGREHDTHQVSIAEDGGEDESSHSRTPEEDAAVHSCGRRGQWCHLRRCPSGVLCHGVWSVSQSDAEVVDEASNKGGVGGSAAMRRRDGRLLQGQAAHVATAIAETLSPFLQQVTFYREPLRPDLIVAFALYRWASGETYESGTCSFGIGRKSGLVAVRDVTSALLSAYSDKISWTTGCKRRSSCALSLTRVSPTAMAASIHPSEIRFDNKQKTARGAVERAFDRLKGMWRLFLRSHKTNMDTLPQQIAAVCILHNILIDAGIPFDDNLLWEVGPDGVRRRVDLGKHRPLRKMCMESSTGDALILWDALAERMGTQ</sequence>
<evidence type="ECO:0000259" key="9">
    <source>
        <dbReference type="Pfam" id="PF13649"/>
    </source>
</evidence>
<dbReference type="STRING" id="69332.A0A388JM89"/>
<accession>A0A388JM89</accession>
<name>A0A388JM89_CHABU</name>
<dbReference type="GO" id="GO:0032259">
    <property type="term" value="P:methylation"/>
    <property type="evidence" value="ECO:0007669"/>
    <property type="project" value="UniProtKB-KW"/>
</dbReference>
<evidence type="ECO:0008006" key="12">
    <source>
        <dbReference type="Google" id="ProtNLM"/>
    </source>
</evidence>
<feature type="compositionally biased region" description="Basic and acidic residues" evidence="7">
    <location>
        <begin position="228"/>
        <end position="238"/>
    </location>
</feature>
<evidence type="ECO:0000256" key="5">
    <source>
        <dbReference type="ARBA" id="ARBA00022723"/>
    </source>
</evidence>
<feature type="compositionally biased region" description="Gly residues" evidence="7">
    <location>
        <begin position="354"/>
        <end position="374"/>
    </location>
</feature>
<keyword evidence="3" id="KW-0489">Methyltransferase</keyword>
<dbReference type="EMBL" id="BFEA01000002">
    <property type="protein sequence ID" value="GBG58924.1"/>
    <property type="molecule type" value="Genomic_DNA"/>
</dbReference>
<proteinExistence type="inferred from homology"/>
<feature type="compositionally biased region" description="Basic and acidic residues" evidence="7">
    <location>
        <begin position="907"/>
        <end position="919"/>
    </location>
</feature>
<gene>
    <name evidence="10" type="ORF">CBR_g24276</name>
</gene>
<comment type="caution">
    <text evidence="10">The sequence shown here is derived from an EMBL/GenBank/DDBJ whole genome shotgun (WGS) entry which is preliminary data.</text>
</comment>
<dbReference type="Pfam" id="PF13359">
    <property type="entry name" value="DDE_Tnp_4"/>
    <property type="match status" value="1"/>
</dbReference>
<dbReference type="PANTHER" id="PTHR22809:SF14">
    <property type="entry name" value="TRNA N(3)-METHYLCYTIDINE METHYLTRANSFERASE"/>
    <property type="match status" value="1"/>
</dbReference>
<dbReference type="GO" id="GO:0008173">
    <property type="term" value="F:RNA methyltransferase activity"/>
    <property type="evidence" value="ECO:0007669"/>
    <property type="project" value="UniProtKB-ARBA"/>
</dbReference>
<comment type="similarity">
    <text evidence="2">Belongs to the methyltransferase superfamily. METL family.</text>
</comment>
<dbReference type="AlphaFoldDB" id="A0A388JM89"/>
<dbReference type="Gene3D" id="3.40.50.150">
    <property type="entry name" value="Vaccinia Virus protein VP39"/>
    <property type="match status" value="1"/>
</dbReference>
<evidence type="ECO:0000256" key="7">
    <source>
        <dbReference type="SAM" id="MobiDB-lite"/>
    </source>
</evidence>
<protein>
    <recommendedName>
        <fullName evidence="12">DDE Tnp4 domain-containing protein</fullName>
    </recommendedName>
</protein>
<keyword evidence="5" id="KW-0479">Metal-binding</keyword>
<dbReference type="InterPro" id="IPR027806">
    <property type="entry name" value="HARBI1_dom"/>
</dbReference>
<dbReference type="CDD" id="cd02440">
    <property type="entry name" value="AdoMet_MTases"/>
    <property type="match status" value="1"/>
</dbReference>
<keyword evidence="6" id="KW-0175">Coiled coil</keyword>
<dbReference type="OrthoDB" id="417697at2759"/>
<feature type="domain" description="Methyltransferase" evidence="9">
    <location>
        <begin position="97"/>
        <end position="139"/>
    </location>
</feature>
<feature type="region of interest" description="Disordered" evidence="7">
    <location>
        <begin position="798"/>
        <end position="820"/>
    </location>
</feature>
<dbReference type="Gramene" id="GBG58924">
    <property type="protein sequence ID" value="GBG58924"/>
    <property type="gene ID" value="CBR_g24276"/>
</dbReference>
<dbReference type="GO" id="GO:0046872">
    <property type="term" value="F:metal ion binding"/>
    <property type="evidence" value="ECO:0007669"/>
    <property type="project" value="UniProtKB-KW"/>
</dbReference>
<evidence type="ECO:0000256" key="3">
    <source>
        <dbReference type="ARBA" id="ARBA00022603"/>
    </source>
</evidence>
<feature type="compositionally biased region" description="Basic and acidic residues" evidence="7">
    <location>
        <begin position="798"/>
        <end position="814"/>
    </location>
</feature>
<feature type="region of interest" description="Disordered" evidence="7">
    <location>
        <begin position="900"/>
        <end position="919"/>
    </location>
</feature>
<dbReference type="Pfam" id="PF13649">
    <property type="entry name" value="Methyltransf_25"/>
    <property type="match status" value="1"/>
</dbReference>
<comment type="cofactor">
    <cofactor evidence="1">
        <name>a divalent metal cation</name>
        <dbReference type="ChEBI" id="CHEBI:60240"/>
    </cofactor>
</comment>
<keyword evidence="11" id="KW-1185">Reference proteome</keyword>
<dbReference type="InterPro" id="IPR029063">
    <property type="entry name" value="SAM-dependent_MTases_sf"/>
</dbReference>
<keyword evidence="4" id="KW-0808">Transferase</keyword>
<evidence type="ECO:0000256" key="4">
    <source>
        <dbReference type="ARBA" id="ARBA00022679"/>
    </source>
</evidence>
<evidence type="ECO:0000313" key="11">
    <source>
        <dbReference type="Proteomes" id="UP000265515"/>
    </source>
</evidence>
<dbReference type="Proteomes" id="UP000265515">
    <property type="component" value="Unassembled WGS sequence"/>
</dbReference>
<feature type="compositionally biased region" description="Polar residues" evidence="7">
    <location>
        <begin position="218"/>
        <end position="227"/>
    </location>
</feature>
<feature type="compositionally biased region" description="Low complexity" evidence="7">
    <location>
        <begin position="203"/>
        <end position="217"/>
    </location>
</feature>
<dbReference type="InterPro" id="IPR041698">
    <property type="entry name" value="Methyltransf_25"/>
</dbReference>
<feature type="region of interest" description="Disordered" evidence="7">
    <location>
        <begin position="722"/>
        <end position="742"/>
    </location>
</feature>
<evidence type="ECO:0000256" key="6">
    <source>
        <dbReference type="SAM" id="Coils"/>
    </source>
</evidence>
<dbReference type="GO" id="GO:0008757">
    <property type="term" value="F:S-adenosylmethionine-dependent methyltransferase activity"/>
    <property type="evidence" value="ECO:0007669"/>
    <property type="project" value="UniProtKB-ARBA"/>
</dbReference>
<feature type="compositionally biased region" description="Basic and acidic residues" evidence="7">
    <location>
        <begin position="492"/>
        <end position="520"/>
    </location>
</feature>
<evidence type="ECO:0000256" key="2">
    <source>
        <dbReference type="ARBA" id="ARBA00009725"/>
    </source>
</evidence>
<feature type="compositionally biased region" description="Basic and acidic residues" evidence="7">
    <location>
        <begin position="180"/>
        <end position="189"/>
    </location>
</feature>
<feature type="coiled-coil region" evidence="6">
    <location>
        <begin position="658"/>
        <end position="692"/>
    </location>
</feature>
<reference evidence="10 11" key="1">
    <citation type="journal article" date="2018" name="Cell">
        <title>The Chara Genome: Secondary Complexity and Implications for Plant Terrestrialization.</title>
        <authorList>
            <person name="Nishiyama T."/>
            <person name="Sakayama H."/>
            <person name="Vries J.D."/>
            <person name="Buschmann H."/>
            <person name="Saint-Marcoux D."/>
            <person name="Ullrich K.K."/>
            <person name="Haas F.B."/>
            <person name="Vanderstraeten L."/>
            <person name="Becker D."/>
            <person name="Lang D."/>
            <person name="Vosolsobe S."/>
            <person name="Rombauts S."/>
            <person name="Wilhelmsson P.K.I."/>
            <person name="Janitza P."/>
            <person name="Kern R."/>
            <person name="Heyl A."/>
            <person name="Rumpler F."/>
            <person name="Villalobos L.I.A.C."/>
            <person name="Clay J.M."/>
            <person name="Skokan R."/>
            <person name="Toyoda A."/>
            <person name="Suzuki Y."/>
            <person name="Kagoshima H."/>
            <person name="Schijlen E."/>
            <person name="Tajeshwar N."/>
            <person name="Catarino B."/>
            <person name="Hetherington A.J."/>
            <person name="Saltykova A."/>
            <person name="Bonnot C."/>
            <person name="Breuninger H."/>
            <person name="Symeonidi A."/>
            <person name="Radhakrishnan G.V."/>
            <person name="Van Nieuwerburgh F."/>
            <person name="Deforce D."/>
            <person name="Chang C."/>
            <person name="Karol K.G."/>
            <person name="Hedrich R."/>
            <person name="Ulvskov P."/>
            <person name="Glockner G."/>
            <person name="Delwiche C.F."/>
            <person name="Petrasek J."/>
            <person name="Van de Peer Y."/>
            <person name="Friml J."/>
            <person name="Beilby M."/>
            <person name="Dolan L."/>
            <person name="Kohara Y."/>
            <person name="Sugano S."/>
            <person name="Fujiyama A."/>
            <person name="Delaux P.-M."/>
            <person name="Quint M."/>
            <person name="TheiBen G."/>
            <person name="Hagemann M."/>
            <person name="Harholt J."/>
            <person name="Dunand C."/>
            <person name="Zachgo S."/>
            <person name="Langdale J."/>
            <person name="Maumus F."/>
            <person name="Straeten D.V.D."/>
            <person name="Gould S.B."/>
            <person name="Rensing S.A."/>
        </authorList>
    </citation>
    <scope>NUCLEOTIDE SEQUENCE [LARGE SCALE GENOMIC DNA]</scope>
    <source>
        <strain evidence="10 11">S276</strain>
    </source>
</reference>
<organism evidence="10 11">
    <name type="scientific">Chara braunii</name>
    <name type="common">Braun's stonewort</name>
    <dbReference type="NCBI Taxonomy" id="69332"/>
    <lineage>
        <taxon>Eukaryota</taxon>
        <taxon>Viridiplantae</taxon>
        <taxon>Streptophyta</taxon>
        <taxon>Charophyceae</taxon>
        <taxon>Charales</taxon>
        <taxon>Characeae</taxon>
        <taxon>Chara</taxon>
    </lineage>
</organism>
<evidence type="ECO:0000259" key="8">
    <source>
        <dbReference type="Pfam" id="PF13359"/>
    </source>
</evidence>
<feature type="region of interest" description="Disordered" evidence="7">
    <location>
        <begin position="203"/>
        <end position="245"/>
    </location>
</feature>
<feature type="domain" description="DDE Tnp4" evidence="8">
    <location>
        <begin position="1085"/>
        <end position="1142"/>
    </location>
</feature>
<dbReference type="SUPFAM" id="SSF53335">
    <property type="entry name" value="S-adenosyl-L-methionine-dependent methyltransferases"/>
    <property type="match status" value="1"/>
</dbReference>
<feature type="region of interest" description="Disordered" evidence="7">
    <location>
        <begin position="490"/>
        <end position="524"/>
    </location>
</feature>
<feature type="region of interest" description="Disordered" evidence="7">
    <location>
        <begin position="352"/>
        <end position="377"/>
    </location>
</feature>
<evidence type="ECO:0000256" key="1">
    <source>
        <dbReference type="ARBA" id="ARBA00001968"/>
    </source>
</evidence>